<dbReference type="GO" id="GO:0022857">
    <property type="term" value="F:transmembrane transporter activity"/>
    <property type="evidence" value="ECO:0007669"/>
    <property type="project" value="TreeGrafter"/>
</dbReference>
<dbReference type="PROSITE" id="PS50893">
    <property type="entry name" value="ABC_TRANSPORTER_2"/>
    <property type="match status" value="1"/>
</dbReference>
<dbReference type="AlphaFoldDB" id="A0A2W7IJN8"/>
<dbReference type="InterPro" id="IPR003593">
    <property type="entry name" value="AAA+_ATPase"/>
</dbReference>
<dbReference type="EMBL" id="QKYU01000007">
    <property type="protein sequence ID" value="PZW47007.1"/>
    <property type="molecule type" value="Genomic_DNA"/>
</dbReference>
<dbReference type="PANTHER" id="PTHR24220:SF659">
    <property type="entry name" value="TRANSPORTER, PUTATIVE-RELATED"/>
    <property type="match status" value="1"/>
</dbReference>
<keyword evidence="2 4" id="KW-0067">ATP-binding</keyword>
<organism evidence="4 5">
    <name type="scientific">Humitalea rosea</name>
    <dbReference type="NCBI Taxonomy" id="990373"/>
    <lineage>
        <taxon>Bacteria</taxon>
        <taxon>Pseudomonadati</taxon>
        <taxon>Pseudomonadota</taxon>
        <taxon>Alphaproteobacteria</taxon>
        <taxon>Acetobacterales</taxon>
        <taxon>Roseomonadaceae</taxon>
        <taxon>Humitalea</taxon>
    </lineage>
</organism>
<dbReference type="GO" id="GO:0005886">
    <property type="term" value="C:plasma membrane"/>
    <property type="evidence" value="ECO:0007669"/>
    <property type="project" value="TreeGrafter"/>
</dbReference>
<dbReference type="SUPFAM" id="SSF52540">
    <property type="entry name" value="P-loop containing nucleoside triphosphate hydrolases"/>
    <property type="match status" value="1"/>
</dbReference>
<gene>
    <name evidence="4" type="ORF">C8P66_10744</name>
</gene>
<evidence type="ECO:0000256" key="1">
    <source>
        <dbReference type="ARBA" id="ARBA00022741"/>
    </source>
</evidence>
<dbReference type="GO" id="GO:0005524">
    <property type="term" value="F:ATP binding"/>
    <property type="evidence" value="ECO:0007669"/>
    <property type="project" value="UniProtKB-KW"/>
</dbReference>
<proteinExistence type="predicted"/>
<dbReference type="PANTHER" id="PTHR24220">
    <property type="entry name" value="IMPORT ATP-BINDING PROTEIN"/>
    <property type="match status" value="1"/>
</dbReference>
<protein>
    <submittedName>
        <fullName evidence="4">Putative ABC transport system ATP-binding protein</fullName>
    </submittedName>
</protein>
<keyword evidence="5" id="KW-1185">Reference proteome</keyword>
<evidence type="ECO:0000313" key="5">
    <source>
        <dbReference type="Proteomes" id="UP000249688"/>
    </source>
</evidence>
<evidence type="ECO:0000259" key="3">
    <source>
        <dbReference type="PROSITE" id="PS50893"/>
    </source>
</evidence>
<keyword evidence="1" id="KW-0547">Nucleotide-binding</keyword>
<dbReference type="RefSeq" id="WP_111397612.1">
    <property type="nucleotide sequence ID" value="NZ_QKYU01000007.1"/>
</dbReference>
<feature type="domain" description="ABC transporter" evidence="3">
    <location>
        <begin position="4"/>
        <end position="226"/>
    </location>
</feature>
<dbReference type="InterPro" id="IPR015854">
    <property type="entry name" value="ABC_transpr_LolD-like"/>
</dbReference>
<sequence length="226" mass="24123">MLPLQLDGVSIAFPNPPGPPRIILRATDLVLPAGAMVGLEGPSGAGKTSLLHALAGLEPVAAGSIRWGGENIAELDGAARAHWRRRHTGLVFQDFHLIEGLSVLDNVLLPVWFDMFRTPRALRDRAKALLVGMGLPMPLPPLAVLSRGERQRVALARAVLRQPPLLLADEPTASLDAEAAGRIGSLLVDMAANSGATLIVASHDPHLLARLPIRLRIAETRLERLA</sequence>
<dbReference type="Pfam" id="PF00005">
    <property type="entry name" value="ABC_tran"/>
    <property type="match status" value="1"/>
</dbReference>
<dbReference type="InterPro" id="IPR027417">
    <property type="entry name" value="P-loop_NTPase"/>
</dbReference>
<evidence type="ECO:0000256" key="2">
    <source>
        <dbReference type="ARBA" id="ARBA00022840"/>
    </source>
</evidence>
<dbReference type="Gene3D" id="3.40.50.300">
    <property type="entry name" value="P-loop containing nucleotide triphosphate hydrolases"/>
    <property type="match status" value="1"/>
</dbReference>
<dbReference type="InterPro" id="IPR003439">
    <property type="entry name" value="ABC_transporter-like_ATP-bd"/>
</dbReference>
<name>A0A2W7IJN8_9PROT</name>
<accession>A0A2W7IJN8</accession>
<dbReference type="GO" id="GO:0016887">
    <property type="term" value="F:ATP hydrolysis activity"/>
    <property type="evidence" value="ECO:0007669"/>
    <property type="project" value="InterPro"/>
</dbReference>
<dbReference type="OrthoDB" id="9802264at2"/>
<dbReference type="SMART" id="SM00382">
    <property type="entry name" value="AAA"/>
    <property type="match status" value="1"/>
</dbReference>
<evidence type="ECO:0000313" key="4">
    <source>
        <dbReference type="EMBL" id="PZW47007.1"/>
    </source>
</evidence>
<comment type="caution">
    <text evidence="4">The sequence shown here is derived from an EMBL/GenBank/DDBJ whole genome shotgun (WGS) entry which is preliminary data.</text>
</comment>
<reference evidence="4 5" key="1">
    <citation type="submission" date="2018-06" db="EMBL/GenBank/DDBJ databases">
        <title>Genomic Encyclopedia of Archaeal and Bacterial Type Strains, Phase II (KMG-II): from individual species to whole genera.</title>
        <authorList>
            <person name="Goeker M."/>
        </authorList>
    </citation>
    <scope>NUCLEOTIDE SEQUENCE [LARGE SCALE GENOMIC DNA]</scope>
    <source>
        <strain evidence="4 5">DSM 24525</strain>
    </source>
</reference>
<dbReference type="Proteomes" id="UP000249688">
    <property type="component" value="Unassembled WGS sequence"/>
</dbReference>